<keyword evidence="2" id="KW-1185">Reference proteome</keyword>
<dbReference type="Proteomes" id="UP000955338">
    <property type="component" value="Chromosome"/>
</dbReference>
<sequence>MLKKTQKIKNIRDIMNNSSLANIFEKGLKIVEINQKLSQIIPPEYKYQVHLANIRDDVASLETSNAVIRQALLFQQNTLLLALQKLAPNIKKLEIKINPNFRS</sequence>
<organism evidence="1 2">
    <name type="scientific">Mergibacter septicus</name>
    <dbReference type="NCBI Taxonomy" id="221402"/>
    <lineage>
        <taxon>Bacteria</taxon>
        <taxon>Pseudomonadati</taxon>
        <taxon>Pseudomonadota</taxon>
        <taxon>Gammaproteobacteria</taxon>
        <taxon>Pasteurellales</taxon>
        <taxon>Pasteurellaceae</taxon>
        <taxon>Mergibacter</taxon>
    </lineage>
</organism>
<evidence type="ECO:0000313" key="1">
    <source>
        <dbReference type="EMBL" id="QDJ14526.1"/>
    </source>
</evidence>
<dbReference type="EMBL" id="CP022011">
    <property type="protein sequence ID" value="QDJ14526.1"/>
    <property type="molecule type" value="Genomic_DNA"/>
</dbReference>
<dbReference type="Pfam" id="PF05258">
    <property type="entry name" value="DciA"/>
    <property type="match status" value="1"/>
</dbReference>
<dbReference type="AlphaFoldDB" id="A0A8D4IZY8"/>
<accession>A0A8D4IZY8</accession>
<dbReference type="InterPro" id="IPR007922">
    <property type="entry name" value="DciA-like"/>
</dbReference>
<proteinExistence type="predicted"/>
<protein>
    <submittedName>
        <fullName evidence="1">Uncharacterized protein</fullName>
    </submittedName>
</protein>
<name>A0A8D4IZY8_9PAST</name>
<gene>
    <name evidence="1" type="ORF">CEP48_03440</name>
</gene>
<evidence type="ECO:0000313" key="2">
    <source>
        <dbReference type="Proteomes" id="UP000955338"/>
    </source>
</evidence>
<dbReference type="RefSeq" id="WP_261920939.1">
    <property type="nucleotide sequence ID" value="NZ_CP022011.1"/>
</dbReference>
<reference evidence="1" key="1">
    <citation type="submission" date="2017-06" db="EMBL/GenBank/DDBJ databases">
        <title>Genome sequencing of pathogenic and non-pathogenic strains within Bisgaard taxon 40.</title>
        <authorList>
            <person name="Ladner J.T."/>
            <person name="Lovett S.P."/>
            <person name="Koroleva G."/>
            <person name="Lorch J.M."/>
        </authorList>
    </citation>
    <scope>NUCLEOTIDE SEQUENCE</scope>
    <source>
        <strain evidence="1">27576-1-I1</strain>
    </source>
</reference>